<organism evidence="1 2">
    <name type="scientific">Mucilaginibacter gossypii</name>
    <dbReference type="NCBI Taxonomy" id="551996"/>
    <lineage>
        <taxon>Bacteria</taxon>
        <taxon>Pseudomonadati</taxon>
        <taxon>Bacteroidota</taxon>
        <taxon>Sphingobacteriia</taxon>
        <taxon>Sphingobacteriales</taxon>
        <taxon>Sphingobacteriaceae</taxon>
        <taxon>Mucilaginibacter</taxon>
    </lineage>
</organism>
<proteinExistence type="predicted"/>
<evidence type="ECO:0000313" key="1">
    <source>
        <dbReference type="EMBL" id="SDH67662.1"/>
    </source>
</evidence>
<accession>A0A1G8ECK9</accession>
<keyword evidence="2" id="KW-1185">Reference proteome</keyword>
<dbReference type="STRING" id="551996.SAMN05192573_111185"/>
<reference evidence="2" key="1">
    <citation type="submission" date="2016-10" db="EMBL/GenBank/DDBJ databases">
        <authorList>
            <person name="Varghese N."/>
            <person name="Submissions S."/>
        </authorList>
    </citation>
    <scope>NUCLEOTIDE SEQUENCE [LARGE SCALE GENOMIC DNA]</scope>
    <source>
        <strain evidence="2">Gh-67</strain>
    </source>
</reference>
<dbReference type="RefSeq" id="WP_091171536.1">
    <property type="nucleotide sequence ID" value="NZ_FNCG01000011.1"/>
</dbReference>
<evidence type="ECO:0000313" key="2">
    <source>
        <dbReference type="Proteomes" id="UP000199705"/>
    </source>
</evidence>
<gene>
    <name evidence="1" type="ORF">SAMN05192573_111185</name>
</gene>
<dbReference type="EMBL" id="FNCG01000011">
    <property type="protein sequence ID" value="SDH67662.1"/>
    <property type="molecule type" value="Genomic_DNA"/>
</dbReference>
<dbReference type="Proteomes" id="UP000199705">
    <property type="component" value="Unassembled WGS sequence"/>
</dbReference>
<name>A0A1G8ECK9_9SPHI</name>
<dbReference type="AlphaFoldDB" id="A0A1G8ECK9"/>
<sequence length="207" mass="23756">MESAIENAGLYPPATDQFGDILASLKNRFRIEQTGHIDFHLEQFSIFKDYLDISVKESYAIKNKNNDSYMLFTECQSKHNGHHHGKAVTSAPYQTWALAYLKHDFGRVLIRRETLVDKIIELIHPVELDFAEDKAFSDTFYMLVSDRQKAITGADRNFRNVVMDIRLDDFVIEIVEHTLIIGNTHAISAEKAMHLAEFVSRLCTTCD</sequence>
<protein>
    <submittedName>
        <fullName evidence="1">Uncharacterized protein</fullName>
    </submittedName>
</protein>